<name>A0ABV8E6U0_9HYPH</name>
<dbReference type="RefSeq" id="WP_247261732.1">
    <property type="nucleotide sequence ID" value="NZ_JALJQZ010000026.1"/>
</dbReference>
<organism evidence="2 3">
    <name type="scientific">Rhizobium lemnae</name>
    <dbReference type="NCBI Taxonomy" id="1214924"/>
    <lineage>
        <taxon>Bacteria</taxon>
        <taxon>Pseudomonadati</taxon>
        <taxon>Pseudomonadota</taxon>
        <taxon>Alphaproteobacteria</taxon>
        <taxon>Hyphomicrobiales</taxon>
        <taxon>Rhizobiaceae</taxon>
        <taxon>Rhizobium/Agrobacterium group</taxon>
        <taxon>Rhizobium</taxon>
    </lineage>
</organism>
<dbReference type="InterPro" id="IPR036291">
    <property type="entry name" value="NAD(P)-bd_dom_sf"/>
</dbReference>
<dbReference type="Proteomes" id="UP001595697">
    <property type="component" value="Unassembled WGS sequence"/>
</dbReference>
<dbReference type="CDD" id="cd05269">
    <property type="entry name" value="TMR_SDR_a"/>
    <property type="match status" value="1"/>
</dbReference>
<dbReference type="InterPro" id="IPR008030">
    <property type="entry name" value="NmrA-like"/>
</dbReference>
<dbReference type="PANTHER" id="PTHR47129">
    <property type="entry name" value="QUINONE OXIDOREDUCTASE 2"/>
    <property type="match status" value="1"/>
</dbReference>
<proteinExistence type="predicted"/>
<accession>A0ABV8E6U0</accession>
<dbReference type="Pfam" id="PF05368">
    <property type="entry name" value="NmrA"/>
    <property type="match status" value="1"/>
</dbReference>
<dbReference type="SUPFAM" id="SSF51735">
    <property type="entry name" value="NAD(P)-binding Rossmann-fold domains"/>
    <property type="match status" value="1"/>
</dbReference>
<keyword evidence="3" id="KW-1185">Reference proteome</keyword>
<evidence type="ECO:0000313" key="3">
    <source>
        <dbReference type="Proteomes" id="UP001595697"/>
    </source>
</evidence>
<dbReference type="EMBL" id="JBHSBD010000026">
    <property type="protein sequence ID" value="MFC3967874.1"/>
    <property type="molecule type" value="Genomic_DNA"/>
</dbReference>
<reference evidence="3" key="1">
    <citation type="journal article" date="2019" name="Int. J. Syst. Evol. Microbiol.">
        <title>The Global Catalogue of Microorganisms (GCM) 10K type strain sequencing project: providing services to taxonomists for standard genome sequencing and annotation.</title>
        <authorList>
            <consortium name="The Broad Institute Genomics Platform"/>
            <consortium name="The Broad Institute Genome Sequencing Center for Infectious Disease"/>
            <person name="Wu L."/>
            <person name="Ma J."/>
        </authorList>
    </citation>
    <scope>NUCLEOTIDE SEQUENCE [LARGE SCALE GENOMIC DNA]</scope>
    <source>
        <strain evidence="3">TBRC 5781</strain>
    </source>
</reference>
<evidence type="ECO:0000313" key="2">
    <source>
        <dbReference type="EMBL" id="MFC3967874.1"/>
    </source>
</evidence>
<dbReference type="PANTHER" id="PTHR47129:SF1">
    <property type="entry name" value="NMRA-LIKE DOMAIN-CONTAINING PROTEIN"/>
    <property type="match status" value="1"/>
</dbReference>
<dbReference type="Gene3D" id="3.90.25.10">
    <property type="entry name" value="UDP-galactose 4-epimerase, domain 1"/>
    <property type="match status" value="1"/>
</dbReference>
<comment type="caution">
    <text evidence="2">The sequence shown here is derived from an EMBL/GenBank/DDBJ whole genome shotgun (WGS) entry which is preliminary data.</text>
</comment>
<evidence type="ECO:0000259" key="1">
    <source>
        <dbReference type="Pfam" id="PF05368"/>
    </source>
</evidence>
<protein>
    <submittedName>
        <fullName evidence="2">SDR family oxidoreductase</fullName>
        <ecNumber evidence="2">1.6.5.2</ecNumber>
    </submittedName>
</protein>
<gene>
    <name evidence="2" type="ORF">ACFOVS_06990</name>
</gene>
<sequence>MTKVLVTGASGQLGLAVVAELLAQGKIPTSDIVAASRNVDKLADLAAKGVETRRADFNDIASLDEAFKGINRLLIISSDELAQPGKRLEQHKAAVAAAQKAGVKHVVYTSMPNPDKSVISFAPDHLGTEEAIKASGLRYTILRNSWYIENYLMNLPQNLAVGTWYTSQAGGKVPNISRADCAAAAAAALATPSEASVIFTLTGPECVTAEDVAKIVSDLTGKPLNVVQINDEQLAEGARSAGLPEFVVQLIVTADANIRAGNFDLLTDDFERLTGRKAQTVADFFQQNKAALG</sequence>
<dbReference type="EC" id="1.6.5.2" evidence="2"/>
<dbReference type="InterPro" id="IPR052718">
    <property type="entry name" value="NmrA-type_oxidoreductase"/>
</dbReference>
<keyword evidence="2" id="KW-0560">Oxidoreductase</keyword>
<dbReference type="Gene3D" id="3.40.50.720">
    <property type="entry name" value="NAD(P)-binding Rossmann-like Domain"/>
    <property type="match status" value="1"/>
</dbReference>
<dbReference type="GO" id="GO:0003955">
    <property type="term" value="F:NAD(P)H dehydrogenase (quinone) activity"/>
    <property type="evidence" value="ECO:0007669"/>
    <property type="project" value="UniProtKB-EC"/>
</dbReference>
<feature type="domain" description="NmrA-like" evidence="1">
    <location>
        <begin position="3"/>
        <end position="235"/>
    </location>
</feature>